<accession>A0A059FIJ1</accession>
<proteinExistence type="predicted"/>
<dbReference type="InterPro" id="IPR007332">
    <property type="entry name" value="DUF411"/>
</dbReference>
<dbReference type="EMBL" id="ARYJ01000002">
    <property type="protein sequence ID" value="KCZ90308.1"/>
    <property type="molecule type" value="Genomic_DNA"/>
</dbReference>
<protein>
    <recommendedName>
        <fullName evidence="3">CopG family transcriptional regulator</fullName>
    </recommendedName>
</protein>
<name>A0A059FIJ1_9PROT</name>
<dbReference type="RefSeq" id="WP_035578383.1">
    <property type="nucleotide sequence ID" value="NZ_ARYJ01000002.1"/>
</dbReference>
<dbReference type="PATRIC" id="fig|1280952.3.peg.745"/>
<dbReference type="eggNOG" id="COG3019">
    <property type="taxonomic scope" value="Bacteria"/>
</dbReference>
<keyword evidence="2" id="KW-1185">Reference proteome</keyword>
<organism evidence="1 2">
    <name type="scientific">Hyphomonas jannaschiana VP2</name>
    <dbReference type="NCBI Taxonomy" id="1280952"/>
    <lineage>
        <taxon>Bacteria</taxon>
        <taxon>Pseudomonadati</taxon>
        <taxon>Pseudomonadota</taxon>
        <taxon>Alphaproteobacteria</taxon>
        <taxon>Hyphomonadales</taxon>
        <taxon>Hyphomonadaceae</taxon>
        <taxon>Hyphomonas</taxon>
    </lineage>
</organism>
<reference evidence="1 2" key="1">
    <citation type="journal article" date="2014" name="Antonie Van Leeuwenhoek">
        <title>Hyphomonas beringensis sp. nov. and Hyphomonas chukchiensis sp. nov., isolated from surface seawater of the Bering Sea and Chukchi Sea.</title>
        <authorList>
            <person name="Li C."/>
            <person name="Lai Q."/>
            <person name="Li G."/>
            <person name="Dong C."/>
            <person name="Wang J."/>
            <person name="Liao Y."/>
            <person name="Shao Z."/>
        </authorList>
    </citation>
    <scope>NUCLEOTIDE SEQUENCE [LARGE SCALE GENOMIC DNA]</scope>
    <source>
        <strain evidence="1 2">VP2</strain>
    </source>
</reference>
<evidence type="ECO:0000313" key="2">
    <source>
        <dbReference type="Proteomes" id="UP000024816"/>
    </source>
</evidence>
<dbReference type="Pfam" id="PF04214">
    <property type="entry name" value="DUF411"/>
    <property type="match status" value="1"/>
</dbReference>
<evidence type="ECO:0008006" key="3">
    <source>
        <dbReference type="Google" id="ProtNLM"/>
    </source>
</evidence>
<dbReference type="STRING" id="1280952.HJA_03736"/>
<dbReference type="AlphaFoldDB" id="A0A059FIJ1"/>
<dbReference type="Proteomes" id="UP000024816">
    <property type="component" value="Unassembled WGS sequence"/>
</dbReference>
<gene>
    <name evidence="1" type="ORF">HJA_03736</name>
</gene>
<sequence>MKKWMGGLLGATLVALISGLAWLAISSGTARAETMTVYKTPWCGCCTAWVKHLQRDGFEVRVIEREDLAPVRASLSVPDRLASCHTAEIAGYAIEGHVPAADIRRLMSERPDAAGLSVPGMPLGSPGMEMQGPPDAYDVILFGSGTTRTYSSYVGRFPASEASEP</sequence>
<comment type="caution">
    <text evidence="1">The sequence shown here is derived from an EMBL/GenBank/DDBJ whole genome shotgun (WGS) entry which is preliminary data.</text>
</comment>
<dbReference type="OrthoDB" id="14727at2"/>
<evidence type="ECO:0000313" key="1">
    <source>
        <dbReference type="EMBL" id="KCZ90308.1"/>
    </source>
</evidence>